<dbReference type="EMBL" id="PDUD01000001">
    <property type="protein sequence ID" value="PHN08485.1"/>
    <property type="molecule type" value="Genomic_DNA"/>
</dbReference>
<sequence length="160" mass="18009">MKSFFWTLSLCLIAITTVSGQYNEQLSLNYIKIKGTYATQHSVIEYQPNSQSAVVDMERIREGYNLIATDLRSGLEIFLVTRKLADQLVVAGFAARSKGHDKWVIIQSPPQTYNGKSLDLKSISCPVGFDIQWVCNSNDTGTLQICYYFCTANRLVIKLP</sequence>
<dbReference type="AlphaFoldDB" id="A0A2D0NJ06"/>
<name>A0A2D0NJ06_FLAN2</name>
<evidence type="ECO:0000313" key="2">
    <source>
        <dbReference type="Proteomes" id="UP000223913"/>
    </source>
</evidence>
<reference evidence="1 2" key="1">
    <citation type="submission" date="2017-10" db="EMBL/GenBank/DDBJ databases">
        <title>The draft genome sequence of Lewinella nigricans NBRC 102662.</title>
        <authorList>
            <person name="Wang K."/>
        </authorList>
    </citation>
    <scope>NUCLEOTIDE SEQUENCE [LARGE SCALE GENOMIC DNA]</scope>
    <source>
        <strain evidence="1 2">NBRC 102662</strain>
    </source>
</reference>
<comment type="caution">
    <text evidence="1">The sequence shown here is derived from an EMBL/GenBank/DDBJ whole genome shotgun (WGS) entry which is preliminary data.</text>
</comment>
<accession>A0A2D0NJ06</accession>
<protein>
    <submittedName>
        <fullName evidence="1">Uncharacterized protein</fullName>
    </submittedName>
</protein>
<dbReference type="OrthoDB" id="1505975at2"/>
<dbReference type="RefSeq" id="WP_143473218.1">
    <property type="nucleotide sequence ID" value="NZ_PDUD01000001.1"/>
</dbReference>
<keyword evidence="2" id="KW-1185">Reference proteome</keyword>
<dbReference type="Proteomes" id="UP000223913">
    <property type="component" value="Unassembled WGS sequence"/>
</dbReference>
<proteinExistence type="predicted"/>
<evidence type="ECO:0000313" key="1">
    <source>
        <dbReference type="EMBL" id="PHN08485.1"/>
    </source>
</evidence>
<gene>
    <name evidence="1" type="ORF">CRP01_00815</name>
</gene>
<organism evidence="1 2">
    <name type="scientific">Flavilitoribacter nigricans (strain ATCC 23147 / DSM 23189 / NBRC 102662 / NCIMB 1420 / SS-2)</name>
    <name type="common">Lewinella nigricans</name>
    <dbReference type="NCBI Taxonomy" id="1122177"/>
    <lineage>
        <taxon>Bacteria</taxon>
        <taxon>Pseudomonadati</taxon>
        <taxon>Bacteroidota</taxon>
        <taxon>Saprospiria</taxon>
        <taxon>Saprospirales</taxon>
        <taxon>Lewinellaceae</taxon>
        <taxon>Flavilitoribacter</taxon>
    </lineage>
</organism>